<feature type="region of interest" description="Disordered" evidence="1">
    <location>
        <begin position="308"/>
        <end position="330"/>
    </location>
</feature>
<feature type="region of interest" description="Disordered" evidence="1">
    <location>
        <begin position="111"/>
        <end position="153"/>
    </location>
</feature>
<comment type="caution">
    <text evidence="2">The sequence shown here is derived from an EMBL/GenBank/DDBJ whole genome shotgun (WGS) entry which is preliminary data.</text>
</comment>
<sequence length="570" mass="64709">MIFCSRHVLLSLLTFQNSRIKSSAVAALKGTQDNTFNNSQDLVGTRSSVKIDQILANKLHNVGIGFRIQGPSNPDHRHSKRALKAIEFSPSSVKVEGPAEEIISEFSEQLGNAHREAQKPTTTPQSEGETVYNLRNNGPSKTKAPALSKNSPWPEVANGKVGHPLLEEPKFLAALSYWDTTPDSIVKKFVRNEQVRKGNRGAIDPRKASGEDVIKLAVDLLNIDTALFQVLGTNRASWQEINSFFYSMNKESKRYFTELEAYIQAGGKDPQLLYKNKGYMKKVNQLQEMKNKLLGPQHERLKAASVEVPEPIPKKKKLPSRAKAPESQPPVPKIAKYFQKSDPESGKTSVASVLNLQFVKDLKRWEYDPHDKFQDFFLNPLIDVPSNKFVTNPEQKLWETKIVQHANRILEHQTEFYQELAKDIQQNEKLLNSLTLVEENFNAFAHFTQKYRLSGGENPFLLIQNQSYRSKADALAQAKHALSFSILEHLEPIFIKYVPTFTDHQIESGPSTFAATSNGKYQASKQVKNQTDNWLRRALRNVKKLFKLTRSSRKTQTPQVENNRFDKLQL</sequence>
<keyword evidence="3" id="KW-1185">Reference proteome</keyword>
<dbReference type="AlphaFoldDB" id="A0A9P6NHC6"/>
<organism evidence="2 3">
    <name type="scientific">Cronartium quercuum f. sp. fusiforme G11</name>
    <dbReference type="NCBI Taxonomy" id="708437"/>
    <lineage>
        <taxon>Eukaryota</taxon>
        <taxon>Fungi</taxon>
        <taxon>Dikarya</taxon>
        <taxon>Basidiomycota</taxon>
        <taxon>Pucciniomycotina</taxon>
        <taxon>Pucciniomycetes</taxon>
        <taxon>Pucciniales</taxon>
        <taxon>Coleosporiaceae</taxon>
        <taxon>Cronartium</taxon>
    </lineage>
</organism>
<name>A0A9P6NHC6_9BASI</name>
<reference evidence="2" key="1">
    <citation type="submission" date="2013-11" db="EMBL/GenBank/DDBJ databases">
        <title>Genome sequence of the fusiform rust pathogen reveals effectors for host alternation and coevolution with pine.</title>
        <authorList>
            <consortium name="DOE Joint Genome Institute"/>
            <person name="Smith K."/>
            <person name="Pendleton A."/>
            <person name="Kubisiak T."/>
            <person name="Anderson C."/>
            <person name="Salamov A."/>
            <person name="Aerts A."/>
            <person name="Riley R."/>
            <person name="Clum A."/>
            <person name="Lindquist E."/>
            <person name="Ence D."/>
            <person name="Campbell M."/>
            <person name="Kronenberg Z."/>
            <person name="Feau N."/>
            <person name="Dhillon B."/>
            <person name="Hamelin R."/>
            <person name="Burleigh J."/>
            <person name="Smith J."/>
            <person name="Yandell M."/>
            <person name="Nelson C."/>
            <person name="Grigoriev I."/>
            <person name="Davis J."/>
        </authorList>
    </citation>
    <scope>NUCLEOTIDE SEQUENCE</scope>
    <source>
        <strain evidence="2">G11</strain>
    </source>
</reference>
<evidence type="ECO:0000313" key="3">
    <source>
        <dbReference type="Proteomes" id="UP000886653"/>
    </source>
</evidence>
<feature type="compositionally biased region" description="Polar residues" evidence="1">
    <location>
        <begin position="119"/>
        <end position="140"/>
    </location>
</feature>
<evidence type="ECO:0000313" key="2">
    <source>
        <dbReference type="EMBL" id="KAG0144139.1"/>
    </source>
</evidence>
<protein>
    <submittedName>
        <fullName evidence="2">Uncharacterized protein</fullName>
    </submittedName>
</protein>
<accession>A0A9P6NHC6</accession>
<gene>
    <name evidence="2" type="ORF">CROQUDRAFT_643437</name>
</gene>
<feature type="region of interest" description="Disordered" evidence="1">
    <location>
        <begin position="551"/>
        <end position="570"/>
    </location>
</feature>
<evidence type="ECO:0000256" key="1">
    <source>
        <dbReference type="SAM" id="MobiDB-lite"/>
    </source>
</evidence>
<proteinExistence type="predicted"/>
<dbReference type="EMBL" id="MU167302">
    <property type="protein sequence ID" value="KAG0144139.1"/>
    <property type="molecule type" value="Genomic_DNA"/>
</dbReference>
<dbReference type="Proteomes" id="UP000886653">
    <property type="component" value="Unassembled WGS sequence"/>
</dbReference>